<dbReference type="Proteomes" id="UP001187343">
    <property type="component" value="Unassembled WGS sequence"/>
</dbReference>
<sequence length="281" mass="30815">MQDLSTETQETSLPAGSEATTEVLDPSIAQTDKGTAHAHRGTHRAKLPGKALDSQEVIDLPRCGLLAPRVTKVLQRKVPPTSPSLSCPQSRPPTCEVNEITAPVAINETNDATMEEPYPGFEAQVQQILKDADAIQDETDLQKLRQILYQYKADYNFTLSPELEMKIAEGGPQLIDITPIDQALQALGQMPALTNLPVVRSWTAADTALCLSTAIGYALTLGLAFILYRKVNEMQESVGRCTAAFPRTFERQRRKKSTPAEPEVTLIEIDTLPAHHSTEDK</sequence>
<organism evidence="2 3">
    <name type="scientific">Cirrhinus molitorella</name>
    <name type="common">mud carp</name>
    <dbReference type="NCBI Taxonomy" id="172907"/>
    <lineage>
        <taxon>Eukaryota</taxon>
        <taxon>Metazoa</taxon>
        <taxon>Chordata</taxon>
        <taxon>Craniata</taxon>
        <taxon>Vertebrata</taxon>
        <taxon>Euteleostomi</taxon>
        <taxon>Actinopterygii</taxon>
        <taxon>Neopterygii</taxon>
        <taxon>Teleostei</taxon>
        <taxon>Ostariophysi</taxon>
        <taxon>Cypriniformes</taxon>
        <taxon>Cyprinidae</taxon>
        <taxon>Labeoninae</taxon>
        <taxon>Labeonini</taxon>
        <taxon>Cirrhinus</taxon>
    </lineage>
</organism>
<evidence type="ECO:0000313" key="3">
    <source>
        <dbReference type="Proteomes" id="UP001187343"/>
    </source>
</evidence>
<protein>
    <submittedName>
        <fullName evidence="2">Uncharacterized protein</fullName>
    </submittedName>
</protein>
<feature type="compositionally biased region" description="Basic residues" evidence="1">
    <location>
        <begin position="36"/>
        <end position="46"/>
    </location>
</feature>
<feature type="region of interest" description="Disordered" evidence="1">
    <location>
        <begin position="1"/>
        <end position="46"/>
    </location>
</feature>
<name>A0AA88PWN7_9TELE</name>
<proteinExistence type="predicted"/>
<evidence type="ECO:0000256" key="1">
    <source>
        <dbReference type="SAM" id="MobiDB-lite"/>
    </source>
</evidence>
<feature type="compositionally biased region" description="Polar residues" evidence="1">
    <location>
        <begin position="1"/>
        <end position="20"/>
    </location>
</feature>
<dbReference type="AlphaFoldDB" id="A0AA88PWN7"/>
<reference evidence="2" key="1">
    <citation type="submission" date="2023-08" db="EMBL/GenBank/DDBJ databases">
        <title>Chromosome-level Genome Assembly of mud carp (Cirrhinus molitorella).</title>
        <authorList>
            <person name="Liu H."/>
        </authorList>
    </citation>
    <scope>NUCLEOTIDE SEQUENCE</scope>
    <source>
        <strain evidence="2">Prfri</strain>
        <tissue evidence="2">Muscle</tissue>
    </source>
</reference>
<evidence type="ECO:0000313" key="2">
    <source>
        <dbReference type="EMBL" id="KAK2903703.1"/>
    </source>
</evidence>
<dbReference type="EMBL" id="JAUYZG010000007">
    <property type="protein sequence ID" value="KAK2903703.1"/>
    <property type="molecule type" value="Genomic_DNA"/>
</dbReference>
<gene>
    <name evidence="2" type="ORF">Q8A67_008416</name>
</gene>
<keyword evidence="3" id="KW-1185">Reference proteome</keyword>
<accession>A0AA88PWN7</accession>
<comment type="caution">
    <text evidence="2">The sequence shown here is derived from an EMBL/GenBank/DDBJ whole genome shotgun (WGS) entry which is preliminary data.</text>
</comment>